<evidence type="ECO:0000256" key="3">
    <source>
        <dbReference type="ARBA" id="ARBA00022538"/>
    </source>
</evidence>
<dbReference type="RefSeq" id="WP_031389397.1">
    <property type="nucleotide sequence ID" value="NZ_JPNB01000001.1"/>
</dbReference>
<evidence type="ECO:0000256" key="6">
    <source>
        <dbReference type="ARBA" id="ARBA00023065"/>
    </source>
</evidence>
<evidence type="ECO:0000256" key="1">
    <source>
        <dbReference type="ARBA" id="ARBA00017378"/>
    </source>
</evidence>
<dbReference type="STRING" id="1469948.GCA_000732725_00636"/>
<evidence type="ECO:0000256" key="2">
    <source>
        <dbReference type="ARBA" id="ARBA00022448"/>
    </source>
</evidence>
<reference evidence="9 10" key="1">
    <citation type="submission" date="2019-03" db="EMBL/GenBank/DDBJ databases">
        <title>Genomic Encyclopedia of Type Strains, Phase IV (KMG-IV): sequencing the most valuable type-strain genomes for metagenomic binning, comparative biology and taxonomic classification.</title>
        <authorList>
            <person name="Goeker M."/>
        </authorList>
    </citation>
    <scope>NUCLEOTIDE SEQUENCE [LARGE SCALE GENOMIC DNA]</scope>
    <source>
        <strain evidence="9 10">DSM 100556</strain>
    </source>
</reference>
<dbReference type="PRINTS" id="PR00335">
    <property type="entry name" value="KUPTAKETRKA"/>
</dbReference>
<accession>A0A4R1QTU2</accession>
<dbReference type="GO" id="GO:0015079">
    <property type="term" value="F:potassium ion transmembrane transporter activity"/>
    <property type="evidence" value="ECO:0007669"/>
    <property type="project" value="InterPro"/>
</dbReference>
<gene>
    <name evidence="9" type="ORF">EDD76_11349</name>
</gene>
<feature type="domain" description="RCK N-terminal" evidence="7">
    <location>
        <begin position="1"/>
        <end position="120"/>
    </location>
</feature>
<keyword evidence="2" id="KW-0813">Transport</keyword>
<evidence type="ECO:0000259" key="8">
    <source>
        <dbReference type="PROSITE" id="PS51202"/>
    </source>
</evidence>
<dbReference type="OrthoDB" id="9775180at2"/>
<evidence type="ECO:0000259" key="7">
    <source>
        <dbReference type="PROSITE" id="PS51201"/>
    </source>
</evidence>
<evidence type="ECO:0000313" key="10">
    <source>
        <dbReference type="Proteomes" id="UP000295718"/>
    </source>
</evidence>
<dbReference type="PROSITE" id="PS51201">
    <property type="entry name" value="RCK_N"/>
    <property type="match status" value="2"/>
</dbReference>
<dbReference type="Pfam" id="PF02080">
    <property type="entry name" value="TrkA_C"/>
    <property type="match status" value="2"/>
</dbReference>
<dbReference type="InterPro" id="IPR036291">
    <property type="entry name" value="NAD(P)-bd_dom_sf"/>
</dbReference>
<dbReference type="InterPro" id="IPR050721">
    <property type="entry name" value="Trk_Ktr_HKT_K-transport"/>
</dbReference>
<evidence type="ECO:0000256" key="4">
    <source>
        <dbReference type="ARBA" id="ARBA00022958"/>
    </source>
</evidence>
<dbReference type="Proteomes" id="UP000295718">
    <property type="component" value="Unassembled WGS sequence"/>
</dbReference>
<dbReference type="Pfam" id="PF02254">
    <property type="entry name" value="TrkA_N"/>
    <property type="match status" value="2"/>
</dbReference>
<dbReference type="InterPro" id="IPR003148">
    <property type="entry name" value="RCK_N"/>
</dbReference>
<keyword evidence="3" id="KW-0633">Potassium transport</keyword>
<sequence>MQIIVVGCGNVGATLAEQLSREGHNITVIDMKSDVVHNVSSNFDVMGIVGNGAGYSIQKNAGIDEADLLIAVTGSDELNLLCCLIAKKAGDCHTIARVRNPVYSREINFIKEELGLSMIINPEDAAALEIARVLKFPSAIKIDTFAKGRIELVKYKIEEGSSLCDQSLKSISAQMKCGVLICVVERGDEVFIPAGDFILRAKDEISVVGSVKNSVLFFKKLKVPTTRAKDAFIVGGGETAYYLACQLLSIGIDVKIVEKDKKRCSELSELLPQATLILGDGTDRNLLMEEGLPQAEAFVALTNFDEENIMLSLFAKSISKAKLITRVHRIAYDEIIEELDLGSVIYPKYLTAEMIIKYVRAMQNSIGSNIETLYRMSNDKVEILEFLVREECPVVGIPLVELNLKPNILLCSINHKGNIITPSGQSRIGVGDTVVLATTITGLQDIKDILV</sequence>
<comment type="caution">
    <text evidence="9">The sequence shown here is derived from an EMBL/GenBank/DDBJ whole genome shotgun (WGS) entry which is preliminary data.</text>
</comment>
<dbReference type="NCBIfam" id="NF007033">
    <property type="entry name" value="PRK09496.1-5"/>
    <property type="match status" value="1"/>
</dbReference>
<feature type="domain" description="RCK N-terminal" evidence="7">
    <location>
        <begin position="228"/>
        <end position="344"/>
    </location>
</feature>
<keyword evidence="10" id="KW-1185">Reference proteome</keyword>
<keyword evidence="4" id="KW-0630">Potassium</keyword>
<dbReference type="Gene3D" id="3.40.50.720">
    <property type="entry name" value="NAD(P)-binding Rossmann-like Domain"/>
    <property type="match status" value="2"/>
</dbReference>
<feature type="domain" description="RCK C-terminal" evidence="8">
    <location>
        <begin position="371"/>
        <end position="451"/>
    </location>
</feature>
<dbReference type="PANTHER" id="PTHR43833:SF5">
    <property type="entry name" value="TRK SYSTEM POTASSIUM UPTAKE PROTEIN TRKA"/>
    <property type="match status" value="1"/>
</dbReference>
<name>A0A4R1QTU2_9FIRM</name>
<keyword evidence="5" id="KW-0520">NAD</keyword>
<dbReference type="NCBIfam" id="NF007039">
    <property type="entry name" value="PRK09496.3-2"/>
    <property type="match status" value="1"/>
</dbReference>
<feature type="domain" description="RCK C-terminal" evidence="8">
    <location>
        <begin position="140"/>
        <end position="224"/>
    </location>
</feature>
<protein>
    <recommendedName>
        <fullName evidence="1">Trk system potassium uptake protein TrkA</fullName>
    </recommendedName>
</protein>
<proteinExistence type="predicted"/>
<dbReference type="Gene3D" id="3.30.70.1450">
    <property type="entry name" value="Regulator of K+ conductance, C-terminal domain"/>
    <property type="match status" value="2"/>
</dbReference>
<evidence type="ECO:0000313" key="9">
    <source>
        <dbReference type="EMBL" id="TCL55915.1"/>
    </source>
</evidence>
<keyword evidence="6" id="KW-0406">Ion transport</keyword>
<dbReference type="SUPFAM" id="SSF51735">
    <property type="entry name" value="NAD(P)-binding Rossmann-fold domains"/>
    <property type="match status" value="2"/>
</dbReference>
<dbReference type="InterPro" id="IPR036721">
    <property type="entry name" value="RCK_C_sf"/>
</dbReference>
<dbReference type="SUPFAM" id="SSF116726">
    <property type="entry name" value="TrkA C-terminal domain-like"/>
    <property type="match status" value="2"/>
</dbReference>
<dbReference type="InterPro" id="IPR006036">
    <property type="entry name" value="K_uptake_TrkA"/>
</dbReference>
<dbReference type="GO" id="GO:0005886">
    <property type="term" value="C:plasma membrane"/>
    <property type="evidence" value="ECO:0007669"/>
    <property type="project" value="InterPro"/>
</dbReference>
<dbReference type="AlphaFoldDB" id="A0A4R1QTU2"/>
<dbReference type="PANTHER" id="PTHR43833">
    <property type="entry name" value="POTASSIUM CHANNEL PROTEIN 2-RELATED-RELATED"/>
    <property type="match status" value="1"/>
</dbReference>
<dbReference type="EMBL" id="SLUO01000013">
    <property type="protein sequence ID" value="TCL55915.1"/>
    <property type="molecule type" value="Genomic_DNA"/>
</dbReference>
<evidence type="ECO:0000256" key="5">
    <source>
        <dbReference type="ARBA" id="ARBA00023027"/>
    </source>
</evidence>
<dbReference type="PROSITE" id="PS51202">
    <property type="entry name" value="RCK_C"/>
    <property type="match status" value="2"/>
</dbReference>
<organism evidence="9 10">
    <name type="scientific">Kineothrix alysoides</name>
    <dbReference type="NCBI Taxonomy" id="1469948"/>
    <lineage>
        <taxon>Bacteria</taxon>
        <taxon>Bacillati</taxon>
        <taxon>Bacillota</taxon>
        <taxon>Clostridia</taxon>
        <taxon>Lachnospirales</taxon>
        <taxon>Lachnospiraceae</taxon>
        <taxon>Kineothrix</taxon>
    </lineage>
</organism>
<dbReference type="InterPro" id="IPR006037">
    <property type="entry name" value="RCK_C"/>
</dbReference>